<sequence length="1014" mass="104772">MNAITRNVLLTLLTSTSFSLHASTEFNFQNLYTDTLSSVSEYKTLTPQLISDPVYQNLSLNPQFAATSWTGNSGSDWFTVGNWSAGVPTAGDDVTIATTATKFPVISQPGATIRSLTLNGLGALRIINGGILTSTAGSSIGQAMGDNSSVLVDGAGSFWNSTDFINIGDAGAGSLTIKNQGTVSVTRATIGSLNSSSGVALVDNGTWINTGNFDVGFAGSAILNIINGGIVSNLTATIGSAAGSSGIATVDGSGSQWLNTGISIGLSGNGSLTISNGAYVRADTGVELGTNNNASGILNVLNGGILETAFLRKGTFGGTGTVLFNGGILRANMANNTFISQFAAGDLQIGSNGLFIDSNGFNIGATSVLSGTGFLNKLGTGILTLSAAQLYTGNTIITNGTLAIGAAGSIAASSGVNLTGSTAIFDISAGGNQLIRGLSGVNGSKVTLGANSLYVNSTNSSIFSGSIEGTGDFIKQGQGMLTLNGNNTTFTGTSFVEAGTLQVNGILLGDMDVLRGGRLQGSGVLGNTTVRGLIAPGNSIGTLTVGNYTQLPGSIYEVEINDSGQSDRIFANGTATIGGSSVQVIREPGVFHSGTRYTILTATGGVNGVYSTLLAQNYPFLNLALNYDANHVYLDIYRSAIPFTAAAYTKNQINTAIATESLGSGNPVYDAISNLPDLALTPQAFDALSGEIHASALAVFMEDSRYVRSAITNRISQSFSQLVNNPYNVREINFNPNSGVTVWGQGFGAWGNLEGNRNAAQVDRSTSGFFAGADTLLGTSFRLGLMTGFGNSKFDVNARSSSGTSTNYYAALYGGALLGPVNIKAGGAYTWHDIGINRTVSFPGFFNTLHSNNNGSTSQAFAEVGYPVLYSGMEFEPFIGIANVDADTGRFLEQTGSAALSGSGSQNIFYSTLGLREAGKLTSTGDTDVFEKLLLGWQHAYSEVNPLAFFNFQSGGIPFGINGVPVAENALLIDAALWFQNVLGNYTFKLGYMGEVANNVQDHGVVGVFTYRFA</sequence>
<dbReference type="AlphaFoldDB" id="A0A378KXP2"/>
<dbReference type="EMBL" id="UGOW01000001">
    <property type="protein sequence ID" value="STY19325.1"/>
    <property type="molecule type" value="Genomic_DNA"/>
</dbReference>
<feature type="signal peptide" evidence="2">
    <location>
        <begin position="1"/>
        <end position="22"/>
    </location>
</feature>
<evidence type="ECO:0000259" key="3">
    <source>
        <dbReference type="PROSITE" id="PS51208"/>
    </source>
</evidence>
<keyword evidence="6" id="KW-1185">Reference proteome</keyword>
<dbReference type="EC" id="3.4.21.-" evidence="5"/>
<evidence type="ECO:0000313" key="5">
    <source>
        <dbReference type="EMBL" id="STY19325.1"/>
    </source>
</evidence>
<dbReference type="SUPFAM" id="SSF51126">
    <property type="entry name" value="Pectin lyase-like"/>
    <property type="match status" value="2"/>
</dbReference>
<dbReference type="Proteomes" id="UP000254230">
    <property type="component" value="Unassembled WGS sequence"/>
</dbReference>
<dbReference type="SUPFAM" id="SSF103515">
    <property type="entry name" value="Autotransporter"/>
    <property type="match status" value="1"/>
</dbReference>
<dbReference type="Pfam" id="PF12951">
    <property type="entry name" value="PATR"/>
    <property type="match status" value="2"/>
</dbReference>
<evidence type="ECO:0000313" key="7">
    <source>
        <dbReference type="Proteomes" id="UP000254230"/>
    </source>
</evidence>
<dbReference type="GO" id="GO:0008233">
    <property type="term" value="F:peptidase activity"/>
    <property type="evidence" value="ECO:0007669"/>
    <property type="project" value="UniProtKB-KW"/>
</dbReference>
<dbReference type="PROSITE" id="PS51208">
    <property type="entry name" value="AUTOTRANSPORTER"/>
    <property type="match status" value="1"/>
</dbReference>
<dbReference type="NCBIfam" id="TIGR02601">
    <property type="entry name" value="autotrns_rpt"/>
    <property type="match status" value="2"/>
</dbReference>
<feature type="chain" id="PRO_5016854261" evidence="2">
    <location>
        <begin position="23"/>
        <end position="1014"/>
    </location>
</feature>
<dbReference type="GO" id="GO:0019867">
    <property type="term" value="C:outer membrane"/>
    <property type="evidence" value="ECO:0007669"/>
    <property type="project" value="InterPro"/>
</dbReference>
<dbReference type="InterPro" id="IPR005546">
    <property type="entry name" value="Autotransporte_beta"/>
</dbReference>
<dbReference type="Proteomes" id="UP000054639">
    <property type="component" value="Unassembled WGS sequence"/>
</dbReference>
<dbReference type="Pfam" id="PF03797">
    <property type="entry name" value="Autotransporter"/>
    <property type="match status" value="1"/>
</dbReference>
<keyword evidence="5" id="KW-0378">Hydrolase</keyword>
<keyword evidence="1 2" id="KW-0732">Signal</keyword>
<dbReference type="InterPro" id="IPR030895">
    <property type="entry name" value="T5SS_PEPC_rpt"/>
</dbReference>
<evidence type="ECO:0000313" key="6">
    <source>
        <dbReference type="Proteomes" id="UP000054639"/>
    </source>
</evidence>
<dbReference type="SMART" id="SM00869">
    <property type="entry name" value="Autotransporter"/>
    <property type="match status" value="1"/>
</dbReference>
<dbReference type="Gene3D" id="2.40.128.130">
    <property type="entry name" value="Autotransporter beta-domain"/>
    <property type="match status" value="1"/>
</dbReference>
<feature type="domain" description="Autotransporter" evidence="3">
    <location>
        <begin position="735"/>
        <end position="1013"/>
    </location>
</feature>
<dbReference type="InterPro" id="IPR006315">
    <property type="entry name" value="OM_autotransptr_brl_dom"/>
</dbReference>
<evidence type="ECO:0000256" key="1">
    <source>
        <dbReference type="ARBA" id="ARBA00022729"/>
    </source>
</evidence>
<dbReference type="OrthoDB" id="5760545at2"/>
<dbReference type="NCBIfam" id="TIGR04393">
    <property type="entry name" value="rpt_T5SS_PEPC"/>
    <property type="match status" value="3"/>
</dbReference>
<reference evidence="4 6" key="1">
    <citation type="submission" date="2015-11" db="EMBL/GenBank/DDBJ databases">
        <title>Genomic analysis of 38 Legionella species identifies large and diverse effector repertoires.</title>
        <authorList>
            <person name="Burstein D."/>
            <person name="Amaro F."/>
            <person name="Zusman T."/>
            <person name="Lifshitz Z."/>
            <person name="Cohen O."/>
            <person name="Gilbert J.A."/>
            <person name="Pupko T."/>
            <person name="Shuman H.A."/>
            <person name="Segal G."/>
        </authorList>
    </citation>
    <scope>NUCLEOTIDE SEQUENCE [LARGE SCALE GENOMIC DNA]</scope>
    <source>
        <strain evidence="4 6">ATCC 49507</strain>
    </source>
</reference>
<organism evidence="5 7">
    <name type="scientific">Legionella quateirensis</name>
    <dbReference type="NCBI Taxonomy" id="45072"/>
    <lineage>
        <taxon>Bacteria</taxon>
        <taxon>Pseudomonadati</taxon>
        <taxon>Pseudomonadota</taxon>
        <taxon>Gammaproteobacteria</taxon>
        <taxon>Legionellales</taxon>
        <taxon>Legionellaceae</taxon>
        <taxon>Legionella</taxon>
    </lineage>
</organism>
<dbReference type="RefSeq" id="WP_058473852.1">
    <property type="nucleotide sequence ID" value="NZ_CAAAIL010000002.1"/>
</dbReference>
<protein>
    <submittedName>
        <fullName evidence="5">Extracellular serine protease</fullName>
        <ecNumber evidence="5">3.4.21.-</ecNumber>
    </submittedName>
</protein>
<accession>A0A378KXP2</accession>
<evidence type="ECO:0000256" key="2">
    <source>
        <dbReference type="SAM" id="SignalP"/>
    </source>
</evidence>
<dbReference type="GO" id="GO:0006508">
    <property type="term" value="P:proteolysis"/>
    <property type="evidence" value="ECO:0007669"/>
    <property type="project" value="UniProtKB-KW"/>
</dbReference>
<keyword evidence="5" id="KW-0645">Protease</keyword>
<dbReference type="InterPro" id="IPR013425">
    <property type="entry name" value="Autotrns_rpt"/>
</dbReference>
<dbReference type="NCBIfam" id="TIGR01414">
    <property type="entry name" value="autotrans_barl"/>
    <property type="match status" value="1"/>
</dbReference>
<reference evidence="5 7" key="2">
    <citation type="submission" date="2018-06" db="EMBL/GenBank/DDBJ databases">
        <authorList>
            <consortium name="Pathogen Informatics"/>
            <person name="Doyle S."/>
        </authorList>
    </citation>
    <scope>NUCLEOTIDE SEQUENCE [LARGE SCALE GENOMIC DNA]</scope>
    <source>
        <strain evidence="5 7">NCTC12376</strain>
    </source>
</reference>
<dbReference type="STRING" id="45072.Lqua_1681"/>
<evidence type="ECO:0000313" key="4">
    <source>
        <dbReference type="EMBL" id="KTD49229.1"/>
    </source>
</evidence>
<dbReference type="EMBL" id="LNYR01000021">
    <property type="protein sequence ID" value="KTD49229.1"/>
    <property type="molecule type" value="Genomic_DNA"/>
</dbReference>
<gene>
    <name evidence="4" type="ORF">Lqua_1681</name>
    <name evidence="5" type="ORF">NCTC12376_03164</name>
</gene>
<dbReference type="InterPro" id="IPR011050">
    <property type="entry name" value="Pectin_lyase_fold/virulence"/>
</dbReference>
<name>A0A378KXP2_9GAMM</name>
<dbReference type="InterPro" id="IPR036709">
    <property type="entry name" value="Autotransporte_beta_dom_sf"/>
</dbReference>
<proteinExistence type="predicted"/>